<feature type="domain" description="Activator of Hsp90 ATPase homologue 1/2-like C-terminal" evidence="2">
    <location>
        <begin position="21"/>
        <end position="156"/>
    </location>
</feature>
<dbReference type="InterPro" id="IPR013538">
    <property type="entry name" value="ASHA1/2-like_C"/>
</dbReference>
<reference evidence="3" key="1">
    <citation type="submission" date="2021-02" db="EMBL/GenBank/DDBJ databases">
        <title>Genome sequence of Rhodospirillales sp. strain TMPK1 isolated from soil.</title>
        <authorList>
            <person name="Nakai R."/>
            <person name="Kusada H."/>
            <person name="Tamaki H."/>
        </authorList>
    </citation>
    <scope>NUCLEOTIDE SEQUENCE</scope>
    <source>
        <strain evidence="3">TMPK1</strain>
    </source>
</reference>
<evidence type="ECO:0000256" key="1">
    <source>
        <dbReference type="ARBA" id="ARBA00006817"/>
    </source>
</evidence>
<gene>
    <name evidence="3" type="ORF">TMPK1_10170</name>
</gene>
<dbReference type="Gene3D" id="3.30.530.20">
    <property type="match status" value="1"/>
</dbReference>
<dbReference type="SUPFAM" id="SSF55961">
    <property type="entry name" value="Bet v1-like"/>
    <property type="match status" value="1"/>
</dbReference>
<dbReference type="RefSeq" id="WP_420241840.1">
    <property type="nucleotide sequence ID" value="NZ_BOPV01000001.1"/>
</dbReference>
<evidence type="ECO:0000259" key="2">
    <source>
        <dbReference type="Pfam" id="PF08327"/>
    </source>
</evidence>
<comment type="caution">
    <text evidence="3">The sequence shown here is derived from an EMBL/GenBank/DDBJ whole genome shotgun (WGS) entry which is preliminary data.</text>
</comment>
<accession>A0A8S8XC19</accession>
<proteinExistence type="inferred from homology"/>
<dbReference type="Pfam" id="PF08327">
    <property type="entry name" value="AHSA1"/>
    <property type="match status" value="1"/>
</dbReference>
<comment type="similarity">
    <text evidence="1">Belongs to the AHA1 family.</text>
</comment>
<dbReference type="AlphaFoldDB" id="A0A8S8XC19"/>
<evidence type="ECO:0000313" key="4">
    <source>
        <dbReference type="Proteomes" id="UP000681075"/>
    </source>
</evidence>
<sequence>MSSTVEMPEQDPLIIMTRVFDAPRALVWETFTDCKHQVHWWGGHGWTLPVCEIELRPGGAWRQVMRTPEGAEYPLNSVIVEVQPPERLVWTDAVQSTHPDAPPSPLHTVTFEDLGNNKTKWHMVARFPSAQAREMATKMGYTAMIETGNDRLAAYLATR</sequence>
<dbReference type="InterPro" id="IPR023393">
    <property type="entry name" value="START-like_dom_sf"/>
</dbReference>
<dbReference type="EMBL" id="BOPV01000001">
    <property type="protein sequence ID" value="GIL38780.1"/>
    <property type="molecule type" value="Genomic_DNA"/>
</dbReference>
<name>A0A8S8XC19_9PROT</name>
<evidence type="ECO:0000313" key="3">
    <source>
        <dbReference type="EMBL" id="GIL38780.1"/>
    </source>
</evidence>
<keyword evidence="4" id="KW-1185">Reference proteome</keyword>
<dbReference type="Proteomes" id="UP000681075">
    <property type="component" value="Unassembled WGS sequence"/>
</dbReference>
<organism evidence="3 4">
    <name type="scientific">Roseiterribacter gracilis</name>
    <dbReference type="NCBI Taxonomy" id="2812848"/>
    <lineage>
        <taxon>Bacteria</taxon>
        <taxon>Pseudomonadati</taxon>
        <taxon>Pseudomonadota</taxon>
        <taxon>Alphaproteobacteria</taxon>
        <taxon>Rhodospirillales</taxon>
        <taxon>Roseiterribacteraceae</taxon>
        <taxon>Roseiterribacter</taxon>
    </lineage>
</organism>
<protein>
    <submittedName>
        <fullName evidence="3">Activator of HSP90 ATPase</fullName>
    </submittedName>
</protein>